<dbReference type="GO" id="GO:0016832">
    <property type="term" value="F:aldehyde-lyase activity"/>
    <property type="evidence" value="ECO:0007669"/>
    <property type="project" value="TreeGrafter"/>
</dbReference>
<gene>
    <name evidence="5" type="ORF">DF220_07410</name>
</gene>
<comment type="caution">
    <text evidence="5">The sequence shown here is derived from an EMBL/GenBank/DDBJ whole genome shotgun (WGS) entry which is preliminary data.</text>
</comment>
<keyword evidence="2" id="KW-0479">Metal-binding</keyword>
<dbReference type="EMBL" id="QEEX01000001">
    <property type="protein sequence ID" value="PWB97675.1"/>
    <property type="molecule type" value="Genomic_DNA"/>
</dbReference>
<keyword evidence="6" id="KW-1185">Reference proteome</keyword>
<evidence type="ECO:0000256" key="3">
    <source>
        <dbReference type="ARBA" id="ARBA00023239"/>
    </source>
</evidence>
<dbReference type="InterPro" id="IPR005000">
    <property type="entry name" value="Aldolase/citrate-lyase_domain"/>
</dbReference>
<dbReference type="InterPro" id="IPR040442">
    <property type="entry name" value="Pyrv_kinase-like_dom_sf"/>
</dbReference>
<dbReference type="Proteomes" id="UP000244978">
    <property type="component" value="Unassembled WGS sequence"/>
</dbReference>
<organism evidence="5 6">
    <name type="scientific">Homoserinimonas hongtaonis</name>
    <dbReference type="NCBI Taxonomy" id="2079791"/>
    <lineage>
        <taxon>Bacteria</taxon>
        <taxon>Bacillati</taxon>
        <taxon>Actinomycetota</taxon>
        <taxon>Actinomycetes</taxon>
        <taxon>Micrococcales</taxon>
        <taxon>Microbacteriaceae</taxon>
        <taxon>Homoserinimonas</taxon>
    </lineage>
</organism>
<dbReference type="Gene3D" id="3.20.20.60">
    <property type="entry name" value="Phosphoenolpyruvate-binding domains"/>
    <property type="match status" value="1"/>
</dbReference>
<dbReference type="SUPFAM" id="SSF51621">
    <property type="entry name" value="Phosphoenolpyruvate/pyruvate domain"/>
    <property type="match status" value="1"/>
</dbReference>
<dbReference type="AlphaFoldDB" id="A0A2U1T1D6"/>
<proteinExistence type="inferred from homology"/>
<sequence length="257" mass="27235">MIVAVSTLIRESGHPIVGGWLGTSSPLVIEACRAAGLDFVTLDTQHGALSLEDCAALLARQAQEDFSVIVRVDSNEPAKIGKALDLGASGVIVPLVETAEQARSAAQACRFPPLGVRSYGPVRSDIVGMSPAELNDRARLFVMIETEVGMRNAAEIAATPGVDGIFIGPADLSISLGLAPQRAFDTAQLETHFRGLRLLADRHGLMLGSLGLDVESATRWIEYGCDFVAIVTDERRLIGDAMERLSGDLGVRSNVEG</sequence>
<name>A0A2U1T1D6_9MICO</name>
<feature type="domain" description="HpcH/HpaI aldolase/citrate lyase" evidence="4">
    <location>
        <begin position="20"/>
        <end position="236"/>
    </location>
</feature>
<dbReference type="PANTHER" id="PTHR30502">
    <property type="entry name" value="2-KETO-3-DEOXY-L-RHAMNONATE ALDOLASE"/>
    <property type="match status" value="1"/>
</dbReference>
<protein>
    <submittedName>
        <fullName evidence="5">Aldolase</fullName>
    </submittedName>
</protein>
<accession>A0A2U1T1D6</accession>
<evidence type="ECO:0000259" key="4">
    <source>
        <dbReference type="Pfam" id="PF03328"/>
    </source>
</evidence>
<dbReference type="GO" id="GO:0046872">
    <property type="term" value="F:metal ion binding"/>
    <property type="evidence" value="ECO:0007669"/>
    <property type="project" value="UniProtKB-KW"/>
</dbReference>
<keyword evidence="3" id="KW-0456">Lyase</keyword>
<dbReference type="InterPro" id="IPR050251">
    <property type="entry name" value="HpcH-HpaI_aldolase"/>
</dbReference>
<dbReference type="Pfam" id="PF03328">
    <property type="entry name" value="HpcH_HpaI"/>
    <property type="match status" value="1"/>
</dbReference>
<dbReference type="GO" id="GO:0005737">
    <property type="term" value="C:cytoplasm"/>
    <property type="evidence" value="ECO:0007669"/>
    <property type="project" value="TreeGrafter"/>
</dbReference>
<evidence type="ECO:0000313" key="6">
    <source>
        <dbReference type="Proteomes" id="UP000244978"/>
    </source>
</evidence>
<dbReference type="PANTHER" id="PTHR30502:SF0">
    <property type="entry name" value="PHOSPHOENOLPYRUVATE CARBOXYLASE FAMILY PROTEIN"/>
    <property type="match status" value="1"/>
</dbReference>
<evidence type="ECO:0000313" key="5">
    <source>
        <dbReference type="EMBL" id="PWB97675.1"/>
    </source>
</evidence>
<reference evidence="6" key="1">
    <citation type="submission" date="2018-04" db="EMBL/GenBank/DDBJ databases">
        <authorList>
            <person name="Liu S."/>
            <person name="Wang Z."/>
            <person name="Li J."/>
        </authorList>
    </citation>
    <scope>NUCLEOTIDE SEQUENCE [LARGE SCALE GENOMIC DNA]</scope>
    <source>
        <strain evidence="6">S1194</strain>
    </source>
</reference>
<dbReference type="InterPro" id="IPR015813">
    <property type="entry name" value="Pyrv/PenolPyrv_kinase-like_dom"/>
</dbReference>
<comment type="similarity">
    <text evidence="1">Belongs to the HpcH/HpaI aldolase family.</text>
</comment>
<evidence type="ECO:0000256" key="1">
    <source>
        <dbReference type="ARBA" id="ARBA00005568"/>
    </source>
</evidence>
<evidence type="ECO:0000256" key="2">
    <source>
        <dbReference type="ARBA" id="ARBA00022723"/>
    </source>
</evidence>